<dbReference type="PROSITE" id="PS50850">
    <property type="entry name" value="MFS"/>
    <property type="match status" value="1"/>
</dbReference>
<gene>
    <name evidence="8" type="ORF">sscle_01g000240</name>
</gene>
<dbReference type="SUPFAM" id="SSF103473">
    <property type="entry name" value="MFS general substrate transporter"/>
    <property type="match status" value="1"/>
</dbReference>
<dbReference type="GO" id="GO:0016020">
    <property type="term" value="C:membrane"/>
    <property type="evidence" value="ECO:0007669"/>
    <property type="project" value="UniProtKB-SubCell"/>
</dbReference>
<dbReference type="OrthoDB" id="4540492at2759"/>
<evidence type="ECO:0000259" key="7">
    <source>
        <dbReference type="PROSITE" id="PS50850"/>
    </source>
</evidence>
<feature type="transmembrane region" description="Helical" evidence="6">
    <location>
        <begin position="253"/>
        <end position="273"/>
    </location>
</feature>
<dbReference type="PANTHER" id="PTHR48022:SF31">
    <property type="entry name" value="HEXOSE TRANSPORTER"/>
    <property type="match status" value="1"/>
</dbReference>
<dbReference type="Gene3D" id="1.20.1250.20">
    <property type="entry name" value="MFS general substrate transporter like domains"/>
    <property type="match status" value="2"/>
</dbReference>
<dbReference type="VEuPathDB" id="FungiDB:sscle_01g000240"/>
<accession>A0A1D9PRC8</accession>
<dbReference type="InterPro" id="IPR050360">
    <property type="entry name" value="MFS_Sugar_Transporters"/>
</dbReference>
<evidence type="ECO:0000256" key="1">
    <source>
        <dbReference type="ARBA" id="ARBA00004141"/>
    </source>
</evidence>
<evidence type="ECO:0000256" key="6">
    <source>
        <dbReference type="SAM" id="Phobius"/>
    </source>
</evidence>
<proteinExistence type="inferred from homology"/>
<dbReference type="InterPro" id="IPR005828">
    <property type="entry name" value="MFS_sugar_transport-like"/>
</dbReference>
<evidence type="ECO:0000256" key="2">
    <source>
        <dbReference type="ARBA" id="ARBA00010992"/>
    </source>
</evidence>
<feature type="transmembrane region" description="Helical" evidence="6">
    <location>
        <begin position="230"/>
        <end position="247"/>
    </location>
</feature>
<feature type="domain" description="Major facilitator superfamily (MFS) profile" evidence="7">
    <location>
        <begin position="1"/>
        <end position="377"/>
    </location>
</feature>
<dbReference type="AlphaFoldDB" id="A0A1D9PRC8"/>
<feature type="transmembrane region" description="Helical" evidence="6">
    <location>
        <begin position="53"/>
        <end position="71"/>
    </location>
</feature>
<comment type="similarity">
    <text evidence="2">Belongs to the major facilitator superfamily. Sugar transporter (TC 2.A.1.1) family.</text>
</comment>
<protein>
    <recommendedName>
        <fullName evidence="7">Major facilitator superfamily (MFS) profile domain-containing protein</fullName>
    </recommendedName>
</protein>
<dbReference type="PANTHER" id="PTHR48022">
    <property type="entry name" value="PLASTIDIC GLUCOSE TRANSPORTER 4"/>
    <property type="match status" value="1"/>
</dbReference>
<dbReference type="Pfam" id="PF00083">
    <property type="entry name" value="Sugar_tr"/>
    <property type="match status" value="2"/>
</dbReference>
<keyword evidence="5 6" id="KW-0472">Membrane</keyword>
<feature type="transmembrane region" description="Helical" evidence="6">
    <location>
        <begin position="188"/>
        <end position="210"/>
    </location>
</feature>
<evidence type="ECO:0000256" key="3">
    <source>
        <dbReference type="ARBA" id="ARBA00022692"/>
    </source>
</evidence>
<feature type="transmembrane region" description="Helical" evidence="6">
    <location>
        <begin position="20"/>
        <end position="41"/>
    </location>
</feature>
<organism evidence="8 9">
    <name type="scientific">Sclerotinia sclerotiorum (strain ATCC 18683 / 1980 / Ss-1)</name>
    <name type="common">White mold</name>
    <name type="synonym">Whetzelinia sclerotiorum</name>
    <dbReference type="NCBI Taxonomy" id="665079"/>
    <lineage>
        <taxon>Eukaryota</taxon>
        <taxon>Fungi</taxon>
        <taxon>Dikarya</taxon>
        <taxon>Ascomycota</taxon>
        <taxon>Pezizomycotina</taxon>
        <taxon>Leotiomycetes</taxon>
        <taxon>Helotiales</taxon>
        <taxon>Sclerotiniaceae</taxon>
        <taxon>Sclerotinia</taxon>
    </lineage>
</organism>
<sequence>MNRNGLNILPSYTDYFNLNTATLSLNTAALWIGGAIAGLTYGQVTDRIGRRYALFWAAIGTFLSIVLQTAAQNTAMFVIARILVGYGTSASTLTGPTGAEQLLLCRSSTWAWRVSSLVQGIFSILSYVGRTEEALVVVAQTHANGDTSNPVVLAQYQEIIDTIEYERNVGETLSMKQMAKKPVARKRVSLAISAAVISTISVNVIASYYLGTMHDNAGISETTTQLQINIILNAWCLCCALFGTYYADILGRRATAIISTALLTIFLFIIGALTKVYGASRNKSGMYGTVAAIFLSQGAYSFGWTPLLYLYPPEVLNYSIRANGMGLFTFVLNGVALLIVFSFPFAQEAMGWKIYMMNGAWDVLEVGLIWEYWVETRGKTLEEIDEMFEGIKHSDVPDLKDVVKVNGDDVPERIEIVPLRKSV</sequence>
<reference evidence="9" key="1">
    <citation type="journal article" date="2017" name="Genome Biol. Evol.">
        <title>The complete genome sequence of the phytopathogenic fungus Sclerotinia sclerotiorum reveals insights into the genome architecture of broad host range pathogens.</title>
        <authorList>
            <person name="Derbyshire M."/>
            <person name="Denton-Giles M."/>
            <person name="Hegedus D."/>
            <person name="Seifbarghy S."/>
            <person name="Rollins J."/>
            <person name="van Kan J."/>
            <person name="Seidl M.F."/>
            <person name="Faino L."/>
            <person name="Mbengue M."/>
            <person name="Navaud O."/>
            <person name="Raffaele S."/>
            <person name="Hammond-Kosack K."/>
            <person name="Heard S."/>
            <person name="Oliver R."/>
        </authorList>
    </citation>
    <scope>NUCLEOTIDE SEQUENCE [LARGE SCALE GENOMIC DNA]</scope>
    <source>
        <strain evidence="9">ATCC 18683 / 1980 / Ss-1</strain>
    </source>
</reference>
<dbReference type="InterPro" id="IPR036259">
    <property type="entry name" value="MFS_trans_sf"/>
</dbReference>
<dbReference type="InterPro" id="IPR020846">
    <property type="entry name" value="MFS_dom"/>
</dbReference>
<evidence type="ECO:0000256" key="4">
    <source>
        <dbReference type="ARBA" id="ARBA00022989"/>
    </source>
</evidence>
<dbReference type="Proteomes" id="UP000177798">
    <property type="component" value="Chromosome 1"/>
</dbReference>
<dbReference type="GO" id="GO:0022857">
    <property type="term" value="F:transmembrane transporter activity"/>
    <property type="evidence" value="ECO:0007669"/>
    <property type="project" value="InterPro"/>
</dbReference>
<evidence type="ECO:0000256" key="5">
    <source>
        <dbReference type="ARBA" id="ARBA00023136"/>
    </source>
</evidence>
<keyword evidence="3 6" id="KW-0812">Transmembrane</keyword>
<name>A0A1D9PRC8_SCLS1</name>
<feature type="transmembrane region" description="Helical" evidence="6">
    <location>
        <begin position="325"/>
        <end position="346"/>
    </location>
</feature>
<comment type="subcellular location">
    <subcellularLocation>
        <location evidence="1">Membrane</location>
        <topology evidence="1">Multi-pass membrane protein</topology>
    </subcellularLocation>
</comment>
<dbReference type="EMBL" id="CP017814">
    <property type="protein sequence ID" value="APA05254.1"/>
    <property type="molecule type" value="Genomic_DNA"/>
</dbReference>
<feature type="transmembrane region" description="Helical" evidence="6">
    <location>
        <begin position="285"/>
        <end position="305"/>
    </location>
</feature>
<evidence type="ECO:0000313" key="8">
    <source>
        <dbReference type="EMBL" id="APA05254.1"/>
    </source>
</evidence>
<evidence type="ECO:0000313" key="9">
    <source>
        <dbReference type="Proteomes" id="UP000177798"/>
    </source>
</evidence>
<keyword evidence="4 6" id="KW-1133">Transmembrane helix</keyword>